<dbReference type="Proteomes" id="UP000450917">
    <property type="component" value="Unassembled WGS sequence"/>
</dbReference>
<dbReference type="RefSeq" id="WP_141336096.1">
    <property type="nucleotide sequence ID" value="NZ_JBDLZV010000001.1"/>
</dbReference>
<protein>
    <submittedName>
        <fullName evidence="2">Permease</fullName>
    </submittedName>
</protein>
<dbReference type="Pfam" id="PF20617">
    <property type="entry name" value="DUF6803"/>
    <property type="match status" value="1"/>
</dbReference>
<evidence type="ECO:0000313" key="3">
    <source>
        <dbReference type="Proteomes" id="UP000450917"/>
    </source>
</evidence>
<keyword evidence="3" id="KW-1185">Reference proteome</keyword>
<evidence type="ECO:0000313" key="2">
    <source>
        <dbReference type="EMBL" id="MUG73997.1"/>
    </source>
</evidence>
<keyword evidence="1" id="KW-0812">Transmembrane</keyword>
<gene>
    <name evidence="2" type="ORF">GNP93_25750</name>
</gene>
<reference evidence="2 3" key="1">
    <citation type="submission" date="2019-11" db="EMBL/GenBank/DDBJ databases">
        <title>Draft genome sequences of five Paenibacillus species of dairy origin.</title>
        <authorList>
            <person name="Olajide A.M."/>
            <person name="Chen S."/>
            <person name="Lapointe G."/>
        </authorList>
    </citation>
    <scope>NUCLEOTIDE SEQUENCE [LARGE SCALE GENOMIC DNA]</scope>
    <source>
        <strain evidence="2 3">2CS3</strain>
    </source>
</reference>
<proteinExistence type="predicted"/>
<feature type="transmembrane region" description="Helical" evidence="1">
    <location>
        <begin position="85"/>
        <end position="115"/>
    </location>
</feature>
<evidence type="ECO:0000256" key="1">
    <source>
        <dbReference type="SAM" id="Phobius"/>
    </source>
</evidence>
<accession>A0A7X2ZFL5</accession>
<keyword evidence="1" id="KW-0472">Membrane</keyword>
<organism evidence="2 3">
    <name type="scientific">Paenibacillus validus</name>
    <dbReference type="NCBI Taxonomy" id="44253"/>
    <lineage>
        <taxon>Bacteria</taxon>
        <taxon>Bacillati</taxon>
        <taxon>Bacillota</taxon>
        <taxon>Bacilli</taxon>
        <taxon>Bacillales</taxon>
        <taxon>Paenibacillaceae</taxon>
        <taxon>Paenibacillus</taxon>
    </lineage>
</organism>
<feature type="transmembrane region" description="Helical" evidence="1">
    <location>
        <begin position="51"/>
        <end position="73"/>
    </location>
</feature>
<sequence>MQMSHFMQLLGANHPWNLIIFMAIPMLMIETIAVTEFHLIFNRKTSGTVKLINKFCSIFFGFYFTGISIYLMFNAVIPVTLTGGWLGWVDAAAVIINVTGMLFTLPLALLELGLIYKKKSADQKLKVHFMLVSGFLIIGHVAMVLGMVDPGVMNPMPMNDNMDMKMDMEM</sequence>
<dbReference type="InterPro" id="IPR046547">
    <property type="entry name" value="DUF6803"/>
</dbReference>
<dbReference type="EMBL" id="WNZX01000039">
    <property type="protein sequence ID" value="MUG73997.1"/>
    <property type="molecule type" value="Genomic_DNA"/>
</dbReference>
<name>A0A7X2ZFL5_9BACL</name>
<dbReference type="AlphaFoldDB" id="A0A7X2ZFL5"/>
<keyword evidence="1" id="KW-1133">Transmembrane helix</keyword>
<comment type="caution">
    <text evidence="2">The sequence shown here is derived from an EMBL/GenBank/DDBJ whole genome shotgun (WGS) entry which is preliminary data.</text>
</comment>
<feature type="transmembrane region" description="Helical" evidence="1">
    <location>
        <begin position="127"/>
        <end position="148"/>
    </location>
</feature>
<feature type="transmembrane region" description="Helical" evidence="1">
    <location>
        <begin position="16"/>
        <end position="39"/>
    </location>
</feature>